<feature type="region of interest" description="Disordered" evidence="1">
    <location>
        <begin position="243"/>
        <end position="276"/>
    </location>
</feature>
<proteinExistence type="predicted"/>
<protein>
    <recommendedName>
        <fullName evidence="2">Transcriptional regulatory protein RXT2 N-terminal domain-containing protein</fullName>
    </recommendedName>
</protein>
<evidence type="ECO:0000313" key="4">
    <source>
        <dbReference type="Proteomes" id="UP001590950"/>
    </source>
</evidence>
<sequence>MAQAALIADTIAGMKRAIARHQDSSDSDEPYLQPTNRGNKLKRKAHHIRDGQSGRSRGPKVYKRSIEYAGYKRHILRRNPKRYDGDGDEIPSDESDEEADARAAENNPYVGIRLEELLLPLTSAANLPDHPSLSVPYISTTLTDMVQQACVMVQRERRTLSNAKQLLTKFRGDMTWIPCGLLYSESDEEIFDTRKLYKNIASGRTSHYSDETAAPDMVNGNLNGDTTLDIRLGSKGSMHFKLTGGAGNETHEDPAAASSIATNETVTNSTLPPDSPTKEALEELVVNATSDVRNVEMAQLEDKVTKKIIAPGIADESNRRPEEGIVNAVGPETFIVRRERPGSTKDEEMVSAPEAANHEMNITRTITSLDYSMEGFEPAAKAVDAPISNDTAPEAQGGKEEDEEVDLEDENDSRRAPRRMRTRAQAQAASEPTPSSRANSPDSWVTPEIHPLFLIPQAAFPDKDFGLPPSEADETRRMLTMYVQKQEEVCRGAERIYDGLLEADRKRKTVFKWCKAEGHVGEMSDGEDWYDKDEWDLDDDLRKGHNDDEDDNVIQGKKTRGRRA</sequence>
<name>A0ABR4AE93_9LECA</name>
<dbReference type="Pfam" id="PF08595">
    <property type="entry name" value="RXT2_N"/>
    <property type="match status" value="1"/>
</dbReference>
<dbReference type="EMBL" id="JBEFKJ010000011">
    <property type="protein sequence ID" value="KAL2043383.1"/>
    <property type="molecule type" value="Genomic_DNA"/>
</dbReference>
<accession>A0ABR4AE93</accession>
<evidence type="ECO:0000313" key="3">
    <source>
        <dbReference type="EMBL" id="KAL2043383.1"/>
    </source>
</evidence>
<feature type="domain" description="Transcriptional regulatory protein RXT2 N-terminal" evidence="2">
    <location>
        <begin position="35"/>
        <end position="173"/>
    </location>
</feature>
<feature type="region of interest" description="Disordered" evidence="1">
    <location>
        <begin position="540"/>
        <end position="564"/>
    </location>
</feature>
<dbReference type="PANTHER" id="PTHR28232:SF1">
    <property type="entry name" value="TRANSCRIPTIONAL REGULATORY PROTEIN RXT2"/>
    <property type="match status" value="1"/>
</dbReference>
<feature type="compositionally biased region" description="Polar residues" evidence="1">
    <location>
        <begin position="430"/>
        <end position="442"/>
    </location>
</feature>
<feature type="compositionally biased region" description="Acidic residues" evidence="1">
    <location>
        <begin position="86"/>
        <end position="99"/>
    </location>
</feature>
<feature type="compositionally biased region" description="Polar residues" evidence="1">
    <location>
        <begin position="259"/>
        <end position="272"/>
    </location>
</feature>
<comment type="caution">
    <text evidence="3">The sequence shown here is derived from an EMBL/GenBank/DDBJ whole genome shotgun (WGS) entry which is preliminary data.</text>
</comment>
<gene>
    <name evidence="3" type="ORF">N7G274_003689</name>
</gene>
<dbReference type="Proteomes" id="UP001590950">
    <property type="component" value="Unassembled WGS sequence"/>
</dbReference>
<organism evidence="3 4">
    <name type="scientific">Stereocaulon virgatum</name>
    <dbReference type="NCBI Taxonomy" id="373712"/>
    <lineage>
        <taxon>Eukaryota</taxon>
        <taxon>Fungi</taxon>
        <taxon>Dikarya</taxon>
        <taxon>Ascomycota</taxon>
        <taxon>Pezizomycotina</taxon>
        <taxon>Lecanoromycetes</taxon>
        <taxon>OSLEUM clade</taxon>
        <taxon>Lecanoromycetidae</taxon>
        <taxon>Lecanorales</taxon>
        <taxon>Lecanorineae</taxon>
        <taxon>Stereocaulaceae</taxon>
        <taxon>Stereocaulon</taxon>
    </lineage>
</organism>
<dbReference type="InterPro" id="IPR013904">
    <property type="entry name" value="RXT2_N"/>
</dbReference>
<feature type="region of interest" description="Disordered" evidence="1">
    <location>
        <begin position="18"/>
        <end position="61"/>
    </location>
</feature>
<keyword evidence="4" id="KW-1185">Reference proteome</keyword>
<evidence type="ECO:0000259" key="2">
    <source>
        <dbReference type="Pfam" id="PF08595"/>
    </source>
</evidence>
<reference evidence="3 4" key="1">
    <citation type="submission" date="2024-09" db="EMBL/GenBank/DDBJ databases">
        <title>Rethinking Asexuality: The Enigmatic Case of Functional Sexual Genes in Lepraria (Stereocaulaceae).</title>
        <authorList>
            <person name="Doellman M."/>
            <person name="Sun Y."/>
            <person name="Barcenas-Pena A."/>
            <person name="Lumbsch H.T."/>
            <person name="Grewe F."/>
        </authorList>
    </citation>
    <scope>NUCLEOTIDE SEQUENCE [LARGE SCALE GENOMIC DNA]</scope>
    <source>
        <strain evidence="3 4">Mercado 3170</strain>
    </source>
</reference>
<dbReference type="InterPro" id="IPR039602">
    <property type="entry name" value="Rxt2"/>
</dbReference>
<feature type="region of interest" description="Disordered" evidence="1">
    <location>
        <begin position="79"/>
        <end position="103"/>
    </location>
</feature>
<dbReference type="PANTHER" id="PTHR28232">
    <property type="entry name" value="TRANSCRIPTIONAL REGULATORY PROTEIN RXT2"/>
    <property type="match status" value="1"/>
</dbReference>
<evidence type="ECO:0000256" key="1">
    <source>
        <dbReference type="SAM" id="MobiDB-lite"/>
    </source>
</evidence>
<feature type="region of interest" description="Disordered" evidence="1">
    <location>
        <begin position="380"/>
        <end position="442"/>
    </location>
</feature>
<feature type="compositionally biased region" description="Acidic residues" evidence="1">
    <location>
        <begin position="400"/>
        <end position="411"/>
    </location>
</feature>